<evidence type="ECO:0000313" key="2">
    <source>
        <dbReference type="EMBL" id="ACU72902.1"/>
    </source>
</evidence>
<dbReference type="KEGG" id="cai:Caci_4034"/>
<feature type="transmembrane region" description="Helical" evidence="1">
    <location>
        <begin position="23"/>
        <end position="46"/>
    </location>
</feature>
<dbReference type="EMBL" id="CP001700">
    <property type="protein sequence ID" value="ACU72902.1"/>
    <property type="molecule type" value="Genomic_DNA"/>
</dbReference>
<sequence length="129" mass="13477" precursor="true">MRQAKEGTRMPTQARTSQRPSRCVLLVGPAIAAALALLVAFVAAVLEPSASAWSLLRLVALLAAGWIPIRLAREAAAYCAEDAGRPKDRAVRVANRSSGVLDVPAVSTHSFGRALAPGREALPSGSTHI</sequence>
<accession>C7QG57</accession>
<evidence type="ECO:0000313" key="3">
    <source>
        <dbReference type="Proteomes" id="UP000000851"/>
    </source>
</evidence>
<keyword evidence="1" id="KW-1133">Transmembrane helix</keyword>
<dbReference type="Proteomes" id="UP000000851">
    <property type="component" value="Chromosome"/>
</dbReference>
<dbReference type="InParanoid" id="C7QG57"/>
<gene>
    <name evidence="2" type="ordered locus">Caci_4034</name>
</gene>
<name>C7QG57_CATAD</name>
<keyword evidence="1" id="KW-0812">Transmembrane</keyword>
<reference evidence="2 3" key="1">
    <citation type="journal article" date="2009" name="Stand. Genomic Sci.">
        <title>Complete genome sequence of Catenulispora acidiphila type strain (ID 139908).</title>
        <authorList>
            <person name="Copeland A."/>
            <person name="Lapidus A."/>
            <person name="Glavina Del Rio T."/>
            <person name="Nolan M."/>
            <person name="Lucas S."/>
            <person name="Chen F."/>
            <person name="Tice H."/>
            <person name="Cheng J.F."/>
            <person name="Bruce D."/>
            <person name="Goodwin L."/>
            <person name="Pitluck S."/>
            <person name="Mikhailova N."/>
            <person name="Pati A."/>
            <person name="Ivanova N."/>
            <person name="Mavromatis K."/>
            <person name="Chen A."/>
            <person name="Palaniappan K."/>
            <person name="Chain P."/>
            <person name="Land M."/>
            <person name="Hauser L."/>
            <person name="Chang Y.J."/>
            <person name="Jeffries C.D."/>
            <person name="Chertkov O."/>
            <person name="Brettin T."/>
            <person name="Detter J.C."/>
            <person name="Han C."/>
            <person name="Ali Z."/>
            <person name="Tindall B.J."/>
            <person name="Goker M."/>
            <person name="Bristow J."/>
            <person name="Eisen J.A."/>
            <person name="Markowitz V."/>
            <person name="Hugenholtz P."/>
            <person name="Kyrpides N.C."/>
            <person name="Klenk H.P."/>
        </authorList>
    </citation>
    <scope>NUCLEOTIDE SEQUENCE [LARGE SCALE GENOMIC DNA]</scope>
    <source>
        <strain evidence="3">DSM 44928 / JCM 14897 / NBRC 102108 / NRRL B-24433 / ID139908</strain>
    </source>
</reference>
<keyword evidence="1" id="KW-0472">Membrane</keyword>
<protein>
    <submittedName>
        <fullName evidence="2">Uncharacterized protein</fullName>
    </submittedName>
</protein>
<proteinExistence type="predicted"/>
<feature type="transmembrane region" description="Helical" evidence="1">
    <location>
        <begin position="52"/>
        <end position="69"/>
    </location>
</feature>
<dbReference type="STRING" id="479433.Caci_4034"/>
<dbReference type="HOGENOM" id="CLU_1944843_0_0_11"/>
<dbReference type="AlphaFoldDB" id="C7QG57"/>
<keyword evidence="3" id="KW-1185">Reference proteome</keyword>
<evidence type="ECO:0000256" key="1">
    <source>
        <dbReference type="SAM" id="Phobius"/>
    </source>
</evidence>
<organism evidence="2 3">
    <name type="scientific">Catenulispora acidiphila (strain DSM 44928 / JCM 14897 / NBRC 102108 / NRRL B-24433 / ID139908)</name>
    <dbReference type="NCBI Taxonomy" id="479433"/>
    <lineage>
        <taxon>Bacteria</taxon>
        <taxon>Bacillati</taxon>
        <taxon>Actinomycetota</taxon>
        <taxon>Actinomycetes</taxon>
        <taxon>Catenulisporales</taxon>
        <taxon>Catenulisporaceae</taxon>
        <taxon>Catenulispora</taxon>
    </lineage>
</organism>